<sequence length="125" mass="13723">MVIGALKTKGMNSIGAAGFCWGVKLASSNAFLGAEIDRASPPEQLKEFRELLSAKSQAMAEEDSPASHTVEALDFMSNLISIFSSLIENIPWYQSWMDSSEDETAAKSAEEAHGDMIHWFTMFVK</sequence>
<proteinExistence type="predicted"/>
<dbReference type="PANTHER" id="PTHR17630:SF52">
    <property type="entry name" value="ENDO-1,3-1,4-BETA-D-GLUCANASE-LIKE PROTEIN"/>
    <property type="match status" value="1"/>
</dbReference>
<organism evidence="1 3">
    <name type="scientific">Salix brachista</name>
    <dbReference type="NCBI Taxonomy" id="2182728"/>
    <lineage>
        <taxon>Eukaryota</taxon>
        <taxon>Viridiplantae</taxon>
        <taxon>Streptophyta</taxon>
        <taxon>Embryophyta</taxon>
        <taxon>Tracheophyta</taxon>
        <taxon>Spermatophyta</taxon>
        <taxon>Magnoliopsida</taxon>
        <taxon>eudicotyledons</taxon>
        <taxon>Gunneridae</taxon>
        <taxon>Pentapetalae</taxon>
        <taxon>rosids</taxon>
        <taxon>fabids</taxon>
        <taxon>Malpighiales</taxon>
        <taxon>Salicaceae</taxon>
        <taxon>Saliceae</taxon>
        <taxon>Salix</taxon>
    </lineage>
</organism>
<dbReference type="Proteomes" id="UP000326939">
    <property type="component" value="Chromosome 17"/>
</dbReference>
<reference evidence="1" key="3">
    <citation type="submission" date="2019-05" db="EMBL/GenBank/DDBJ databases">
        <authorList>
            <person name="Zhang R."/>
        </authorList>
    </citation>
    <scope>NUCLEOTIDE SEQUENCE [LARGE SCALE GENOMIC DNA]</scope>
    <source>
        <strain evidence="1">Br00</strain>
        <tissue evidence="1">Leaf</tissue>
    </source>
</reference>
<dbReference type="AlphaFoldDB" id="A0A5N5JFB1"/>
<evidence type="ECO:0008006" key="4">
    <source>
        <dbReference type="Google" id="ProtNLM"/>
    </source>
</evidence>
<gene>
    <name evidence="1" type="ORF">DKX38_026651</name>
    <name evidence="2" type="ORF">DKX38_026664</name>
</gene>
<reference evidence="3" key="1">
    <citation type="journal article" date="2019" name="Gigascience">
        <title>De novo genome assembly of the endangered Acer yangbiense, a plant species with extremely small populations endemic to Yunnan Province, China.</title>
        <authorList>
            <person name="Yang J."/>
            <person name="Wariss H.M."/>
            <person name="Tao L."/>
            <person name="Zhang R."/>
            <person name="Yun Q."/>
            <person name="Hollingsworth P."/>
            <person name="Dao Z."/>
            <person name="Luo G."/>
            <person name="Guo H."/>
            <person name="Ma Y."/>
            <person name="Sun W."/>
        </authorList>
    </citation>
    <scope>NUCLEOTIDE SEQUENCE [LARGE SCALE GENOMIC DNA]</scope>
    <source>
        <strain evidence="3">cv. br00</strain>
    </source>
</reference>
<dbReference type="PANTHER" id="PTHR17630">
    <property type="entry name" value="DIENELACTONE HYDROLASE"/>
    <property type="match status" value="1"/>
</dbReference>
<dbReference type="EMBL" id="VDCV01000017">
    <property type="protein sequence ID" value="KAB5516003.1"/>
    <property type="molecule type" value="Genomic_DNA"/>
</dbReference>
<dbReference type="EMBL" id="VDCV01000017">
    <property type="protein sequence ID" value="KAB5516016.1"/>
    <property type="molecule type" value="Genomic_DNA"/>
</dbReference>
<accession>A0A5N5JFB1</accession>
<evidence type="ECO:0000313" key="2">
    <source>
        <dbReference type="EMBL" id="KAB5516016.1"/>
    </source>
</evidence>
<protein>
    <recommendedName>
        <fullName evidence="4">Dienelactone hydrolase domain-containing protein</fullName>
    </recommendedName>
</protein>
<evidence type="ECO:0000313" key="1">
    <source>
        <dbReference type="EMBL" id="KAB5516003.1"/>
    </source>
</evidence>
<reference evidence="1" key="2">
    <citation type="journal article" date="2019" name="Nat. Commun.">
        <title>Genome-wide analysis of Cushion willow provides insights into alpine plant divergence in a biodiversity hotspot.</title>
        <authorList>
            <person name="Chen J.H."/>
            <person name="Huang Y."/>
            <person name="Brachi B."/>
            <person name="Yun Q.Z."/>
            <person name="Zhang W."/>
            <person name="Lu W."/>
            <person name="Li H.N."/>
            <person name="Li W.Q."/>
            <person name="Sun X.D."/>
            <person name="Wang G.Y."/>
            <person name="He J."/>
            <person name="Zhou Z."/>
            <person name="Chen K.Y."/>
            <person name="Ji Y.H."/>
            <person name="Shi M.M."/>
            <person name="Sun W.G."/>
            <person name="Yang Y.P."/>
            <person name="Zhang R.G."/>
            <person name="Abbott R.J."/>
            <person name="Sun H."/>
        </authorList>
    </citation>
    <scope>NUCLEOTIDE SEQUENCE</scope>
    <source>
        <strain evidence="1">Br00</strain>
        <tissue evidence="1">Leaf</tissue>
    </source>
</reference>
<comment type="caution">
    <text evidence="1">The sequence shown here is derived from an EMBL/GenBank/DDBJ whole genome shotgun (WGS) entry which is preliminary data.</text>
</comment>
<name>A0A5N5JFB1_9ROSI</name>
<keyword evidence="3" id="KW-1185">Reference proteome</keyword>
<evidence type="ECO:0000313" key="3">
    <source>
        <dbReference type="Proteomes" id="UP000326939"/>
    </source>
</evidence>